<dbReference type="PANTHER" id="PTHR23195">
    <property type="entry name" value="YEATS DOMAIN"/>
    <property type="match status" value="1"/>
</dbReference>
<dbReference type="STRING" id="2020962.A0A2N1J8P1"/>
<keyword evidence="3" id="KW-0805">Transcription regulation</keyword>
<keyword evidence="3" id="KW-0963">Cytoplasm</keyword>
<dbReference type="InterPro" id="IPR005033">
    <property type="entry name" value="YEATS"/>
</dbReference>
<dbReference type="GO" id="GO:0006325">
    <property type="term" value="P:chromatin organization"/>
    <property type="evidence" value="ECO:0007669"/>
    <property type="project" value="UniProtKB-KW"/>
</dbReference>
<keyword evidence="7" id="KW-1185">Reference proteome</keyword>
<organism evidence="6 7">
    <name type="scientific">Malassezia vespertilionis</name>
    <dbReference type="NCBI Taxonomy" id="2020962"/>
    <lineage>
        <taxon>Eukaryota</taxon>
        <taxon>Fungi</taxon>
        <taxon>Dikarya</taxon>
        <taxon>Basidiomycota</taxon>
        <taxon>Ustilaginomycotina</taxon>
        <taxon>Malasseziomycetes</taxon>
        <taxon>Malasseziales</taxon>
        <taxon>Malasseziaceae</taxon>
        <taxon>Malassezia</taxon>
    </lineage>
</organism>
<keyword evidence="3" id="KW-0234">DNA repair</keyword>
<evidence type="ECO:0000256" key="3">
    <source>
        <dbReference type="RuleBase" id="RU367117"/>
    </source>
</evidence>
<keyword evidence="3" id="KW-0804">Transcription</keyword>
<keyword evidence="3" id="KW-0010">Activator</keyword>
<dbReference type="Gene3D" id="2.60.40.1970">
    <property type="entry name" value="YEATS domain"/>
    <property type="match status" value="1"/>
</dbReference>
<feature type="region of interest" description="Disordered" evidence="4">
    <location>
        <begin position="45"/>
        <end position="76"/>
    </location>
</feature>
<dbReference type="OrthoDB" id="16041at2759"/>
<accession>A0A2N1J8P1</accession>
<dbReference type="GO" id="GO:0006281">
    <property type="term" value="P:DNA repair"/>
    <property type="evidence" value="ECO:0007669"/>
    <property type="project" value="UniProtKB-UniRule"/>
</dbReference>
<comment type="subunit">
    <text evidence="3">Component of the SWR1 chromatin-remodeling complex and of the NuA4 histone acetyltransferase complex.</text>
</comment>
<dbReference type="AlphaFoldDB" id="A0A2N1J8P1"/>
<dbReference type="GO" id="GO:0000812">
    <property type="term" value="C:Swr1 complex"/>
    <property type="evidence" value="ECO:0007669"/>
    <property type="project" value="UniProtKB-UniRule"/>
</dbReference>
<dbReference type="GO" id="GO:0006355">
    <property type="term" value="P:regulation of DNA-templated transcription"/>
    <property type="evidence" value="ECO:0007669"/>
    <property type="project" value="InterPro"/>
</dbReference>
<dbReference type="Proteomes" id="UP000232875">
    <property type="component" value="Unassembled WGS sequence"/>
</dbReference>
<dbReference type="InterPro" id="IPR055129">
    <property type="entry name" value="YEATS_dom"/>
</dbReference>
<name>A0A2N1J8P1_9BASI</name>
<keyword evidence="1 2" id="KW-0539">Nucleus</keyword>
<dbReference type="Pfam" id="PF03366">
    <property type="entry name" value="YEATS"/>
    <property type="match status" value="1"/>
</dbReference>
<feature type="compositionally biased region" description="Basic and acidic residues" evidence="4">
    <location>
        <begin position="61"/>
        <end position="76"/>
    </location>
</feature>
<evidence type="ECO:0000256" key="4">
    <source>
        <dbReference type="SAM" id="MobiDB-lite"/>
    </source>
</evidence>
<comment type="subcellular location">
    <subcellularLocation>
        <location evidence="3">Nucleus</location>
    </subcellularLocation>
    <subcellularLocation>
        <location evidence="3">Cytoplasm</location>
    </subcellularLocation>
</comment>
<evidence type="ECO:0000256" key="1">
    <source>
        <dbReference type="ARBA" id="ARBA00023242"/>
    </source>
</evidence>
<dbReference type="EMBL" id="KZ454993">
    <property type="protein sequence ID" value="PKI82923.1"/>
    <property type="molecule type" value="Genomic_DNA"/>
</dbReference>
<protein>
    <recommendedName>
        <fullName evidence="3">Protein AF-9 homolog</fullName>
    </recommendedName>
</protein>
<comment type="domain">
    <text evidence="3">The coiled-coil domain is required for assembly into the NuA4 complex.</text>
</comment>
<evidence type="ECO:0000313" key="7">
    <source>
        <dbReference type="Proteomes" id="UP000232875"/>
    </source>
</evidence>
<comment type="similarity">
    <text evidence="3">Belongs to the YAF9 family.</text>
</comment>
<evidence type="ECO:0000259" key="5">
    <source>
        <dbReference type="PROSITE" id="PS51037"/>
    </source>
</evidence>
<keyword evidence="3" id="KW-0156">Chromatin regulator</keyword>
<evidence type="ECO:0000313" key="6">
    <source>
        <dbReference type="EMBL" id="PKI82923.1"/>
    </source>
</evidence>
<dbReference type="InterPro" id="IPR038704">
    <property type="entry name" value="YEAST_sf"/>
</dbReference>
<comment type="function">
    <text evidence="3">Component of the SWR1 complex which mediates the ATP-dependent exchange of histone H2A for an H2A variant leading to transcriptional regulation of selected genes by chromatin remodeling. Component of the NuA4 histone acetyltransferase complex which is involved in transcriptional activation of selected genes principally by acetylation of nucleosomal histones H4 and H2A. The NuA4 complex is also involved in DNA repair. Yaf9 may also be required for viability in conditions in which the structural integrity of the spindle is compromised.</text>
</comment>
<proteinExistence type="inferred from homology"/>
<keyword evidence="3" id="KW-0175">Coiled coil</keyword>
<dbReference type="GO" id="GO:0005737">
    <property type="term" value="C:cytoplasm"/>
    <property type="evidence" value="ECO:0007669"/>
    <property type="project" value="UniProtKB-SubCell"/>
</dbReference>
<feature type="domain" description="YEATS" evidence="5">
    <location>
        <begin position="5"/>
        <end position="212"/>
    </location>
</feature>
<sequence length="318" mass="34996">MASKRMRGIAVARPILIGSTATPLSPSERLTAPPDHTHRWTVAVRSAASNPLPSVPAEETDGPRDESAIGTRQRESELDLHKAVGGKDDLSYFIKRVQFRLHETYAQPTRNIDTAPFSVTETGWGEFEIQIKLFFVPEASEKPLTVLHHLKLHAWPTTPISSTVVPGPAAISGPSLSGTPAASLPRVVHSWQYEEIVFPEPLESFYDILVSHPPTPWPVASAQAFADPKSYEAYRADREKNPLHPLHTPTGHLAEALSLEAQRNEADRIDQARVNLVRQLDSDRVRLIEMERSVAEARAKIAALEPAALQVPPASSPR</sequence>
<dbReference type="CDD" id="cd16908">
    <property type="entry name" value="YEATS_Yaf9_like"/>
    <property type="match status" value="1"/>
</dbReference>
<reference evidence="6 7" key="1">
    <citation type="submission" date="2017-10" db="EMBL/GenBank/DDBJ databases">
        <title>A novel species of cold-tolerant Malassezia isolated from bats.</title>
        <authorList>
            <person name="Lorch J.M."/>
            <person name="Palmer J.M."/>
            <person name="Vanderwolf K.J."/>
            <person name="Schmidt K.Z."/>
            <person name="Verant M.L."/>
            <person name="Weller T.J."/>
            <person name="Blehert D.S."/>
        </authorList>
    </citation>
    <scope>NUCLEOTIDE SEQUENCE [LARGE SCALE GENOMIC DNA]</scope>
    <source>
        <strain evidence="6 7">NWHC:44797-103</strain>
    </source>
</reference>
<keyword evidence="3" id="KW-0227">DNA damage</keyword>
<evidence type="ECO:0000256" key="2">
    <source>
        <dbReference type="PROSITE-ProRule" id="PRU00376"/>
    </source>
</evidence>
<dbReference type="PROSITE" id="PS51037">
    <property type="entry name" value="YEATS"/>
    <property type="match status" value="1"/>
</dbReference>
<gene>
    <name evidence="3 6" type="primary">YAF9</name>
    <name evidence="6" type="ORF">MVES_003207</name>
</gene>